<dbReference type="AlphaFoldDB" id="A0A918XRP8"/>
<dbReference type="Proteomes" id="UP000630353">
    <property type="component" value="Unassembled WGS sequence"/>
</dbReference>
<dbReference type="EMBL" id="BMZS01000003">
    <property type="protein sequence ID" value="GHD47500.1"/>
    <property type="molecule type" value="Genomic_DNA"/>
</dbReference>
<feature type="transmembrane region" description="Helical" evidence="1">
    <location>
        <begin position="62"/>
        <end position="83"/>
    </location>
</feature>
<keyword evidence="1" id="KW-0472">Membrane</keyword>
<keyword evidence="3" id="KW-1185">Reference proteome</keyword>
<evidence type="ECO:0008006" key="4">
    <source>
        <dbReference type="Google" id="ProtNLM"/>
    </source>
</evidence>
<comment type="caution">
    <text evidence="2">The sequence shown here is derived from an EMBL/GenBank/DDBJ whole genome shotgun (WGS) entry which is preliminary data.</text>
</comment>
<organism evidence="2 3">
    <name type="scientific">Thalassobaculum fulvum</name>
    <dbReference type="NCBI Taxonomy" id="1633335"/>
    <lineage>
        <taxon>Bacteria</taxon>
        <taxon>Pseudomonadati</taxon>
        <taxon>Pseudomonadota</taxon>
        <taxon>Alphaproteobacteria</taxon>
        <taxon>Rhodospirillales</taxon>
        <taxon>Thalassobaculaceae</taxon>
        <taxon>Thalassobaculum</taxon>
    </lineage>
</organism>
<keyword evidence="1" id="KW-1133">Transmembrane helix</keyword>
<reference evidence="2" key="1">
    <citation type="journal article" date="2014" name="Int. J. Syst. Evol. Microbiol.">
        <title>Complete genome sequence of Corynebacterium casei LMG S-19264T (=DSM 44701T), isolated from a smear-ripened cheese.</title>
        <authorList>
            <consortium name="US DOE Joint Genome Institute (JGI-PGF)"/>
            <person name="Walter F."/>
            <person name="Albersmeier A."/>
            <person name="Kalinowski J."/>
            <person name="Ruckert C."/>
        </authorList>
    </citation>
    <scope>NUCLEOTIDE SEQUENCE</scope>
    <source>
        <strain evidence="2">KCTC 42651</strain>
    </source>
</reference>
<evidence type="ECO:0000313" key="3">
    <source>
        <dbReference type="Proteomes" id="UP000630353"/>
    </source>
</evidence>
<name>A0A918XRP8_9PROT</name>
<keyword evidence="1" id="KW-0812">Transmembrane</keyword>
<evidence type="ECO:0000313" key="2">
    <source>
        <dbReference type="EMBL" id="GHD47500.1"/>
    </source>
</evidence>
<gene>
    <name evidence="2" type="ORF">GCM10017083_17940</name>
</gene>
<reference evidence="2" key="2">
    <citation type="submission" date="2020-09" db="EMBL/GenBank/DDBJ databases">
        <authorList>
            <person name="Sun Q."/>
            <person name="Kim S."/>
        </authorList>
    </citation>
    <scope>NUCLEOTIDE SEQUENCE</scope>
    <source>
        <strain evidence="2">KCTC 42651</strain>
    </source>
</reference>
<dbReference type="RefSeq" id="WP_189988587.1">
    <property type="nucleotide sequence ID" value="NZ_BMZS01000003.1"/>
</dbReference>
<accession>A0A918XRP8</accession>
<sequence length="192" mass="20780">MSAPQNGPQNGPETPQVDERILLGLRSFRLPAWRALVQFGLFATLAALGLSMVFGQPSRPEIGWPIAVAGLAMALVVPALTTIGGRQRVELFDEGFSVHGLFSTRHYRWSEVSDFSLASLLPGRGMRQTYVVFDLSGDRGALVAFNRFLTGKGRSLPIGIEPVDLPGNAVTVALALNAWRQRALDSKTPQVP</sequence>
<protein>
    <recommendedName>
        <fullName evidence="4">PH domain-containing protein</fullName>
    </recommendedName>
</protein>
<evidence type="ECO:0000256" key="1">
    <source>
        <dbReference type="SAM" id="Phobius"/>
    </source>
</evidence>
<feature type="transmembrane region" description="Helical" evidence="1">
    <location>
        <begin position="35"/>
        <end position="56"/>
    </location>
</feature>
<proteinExistence type="predicted"/>